<dbReference type="Pfam" id="PF00196">
    <property type="entry name" value="GerE"/>
    <property type="match status" value="1"/>
</dbReference>
<keyword evidence="1" id="KW-0805">Transcription regulation</keyword>
<dbReference type="PROSITE" id="PS50043">
    <property type="entry name" value="HTH_LUXR_2"/>
    <property type="match status" value="1"/>
</dbReference>
<feature type="transmembrane region" description="Helical" evidence="4">
    <location>
        <begin position="50"/>
        <end position="68"/>
    </location>
</feature>
<feature type="transmembrane region" description="Helical" evidence="4">
    <location>
        <begin position="326"/>
        <end position="346"/>
    </location>
</feature>
<feature type="transmembrane region" description="Helical" evidence="4">
    <location>
        <begin position="358"/>
        <end position="376"/>
    </location>
</feature>
<feature type="transmembrane region" description="Helical" evidence="4">
    <location>
        <begin position="260"/>
        <end position="281"/>
    </location>
</feature>
<dbReference type="PRINTS" id="PR00038">
    <property type="entry name" value="HTHLUXR"/>
</dbReference>
<feature type="transmembrane region" description="Helical" evidence="4">
    <location>
        <begin position="75"/>
        <end position="94"/>
    </location>
</feature>
<reference evidence="6 7" key="1">
    <citation type="journal article" date="2018" name="Int. J. Syst. Evol. Microbiol.">
        <title>Rubneribacter badeniensis gen. nov., sp. nov. and Enteroscipio rubneri gen. nov., sp. nov., new members of the Eggerthellaceae isolated from human faeces.</title>
        <authorList>
            <person name="Danylec N."/>
            <person name="Gobl A."/>
            <person name="Stoll D.A."/>
            <person name="Hetzer B."/>
            <person name="Kulling S.E."/>
            <person name="Huch M."/>
        </authorList>
    </citation>
    <scope>NUCLEOTIDE SEQUENCE [LARGE SCALE GENOMIC DNA]</scope>
    <source>
        <strain evidence="6 7">ResAG-85</strain>
    </source>
</reference>
<evidence type="ECO:0000256" key="2">
    <source>
        <dbReference type="ARBA" id="ARBA00023125"/>
    </source>
</evidence>
<dbReference type="EMBL" id="PPEL01000014">
    <property type="protein sequence ID" value="PNV65877.1"/>
    <property type="molecule type" value="Genomic_DNA"/>
</dbReference>
<comment type="caution">
    <text evidence="6">The sequence shown here is derived from an EMBL/GenBank/DDBJ whole genome shotgun (WGS) entry which is preliminary data.</text>
</comment>
<name>A0A2K2U6D9_9ACTN</name>
<dbReference type="InterPro" id="IPR016032">
    <property type="entry name" value="Sig_transdc_resp-reg_C-effctor"/>
</dbReference>
<feature type="transmembrane region" description="Helical" evidence="4">
    <location>
        <begin position="100"/>
        <end position="124"/>
    </location>
</feature>
<keyword evidence="4" id="KW-0812">Transmembrane</keyword>
<feature type="transmembrane region" description="Helical" evidence="4">
    <location>
        <begin position="12"/>
        <end position="30"/>
    </location>
</feature>
<feature type="transmembrane region" description="Helical" evidence="4">
    <location>
        <begin position="287"/>
        <end position="305"/>
    </location>
</feature>
<dbReference type="Gene3D" id="1.10.10.10">
    <property type="entry name" value="Winged helix-like DNA-binding domain superfamily/Winged helix DNA-binding domain"/>
    <property type="match status" value="1"/>
</dbReference>
<dbReference type="Proteomes" id="UP000236488">
    <property type="component" value="Unassembled WGS sequence"/>
</dbReference>
<feature type="transmembrane region" description="Helical" evidence="4">
    <location>
        <begin position="131"/>
        <end position="149"/>
    </location>
</feature>
<accession>A0A2K2U6D9</accession>
<dbReference type="InterPro" id="IPR000792">
    <property type="entry name" value="Tscrpt_reg_LuxR_C"/>
</dbReference>
<dbReference type="InterPro" id="IPR036388">
    <property type="entry name" value="WH-like_DNA-bd_sf"/>
</dbReference>
<gene>
    <name evidence="6" type="ORF">C2L80_04220</name>
</gene>
<evidence type="ECO:0000259" key="5">
    <source>
        <dbReference type="PROSITE" id="PS50043"/>
    </source>
</evidence>
<dbReference type="SUPFAM" id="SSF46894">
    <property type="entry name" value="C-terminal effector domain of the bipartite response regulators"/>
    <property type="match status" value="1"/>
</dbReference>
<dbReference type="GO" id="GO:0003677">
    <property type="term" value="F:DNA binding"/>
    <property type="evidence" value="ECO:0007669"/>
    <property type="project" value="UniProtKB-KW"/>
</dbReference>
<feature type="transmembrane region" description="Helical" evidence="4">
    <location>
        <begin position="155"/>
        <end position="173"/>
    </location>
</feature>
<dbReference type="RefSeq" id="WP_103262720.1">
    <property type="nucleotide sequence ID" value="NZ_PPEL01000014.1"/>
</dbReference>
<dbReference type="PANTHER" id="PTHR44688">
    <property type="entry name" value="DNA-BINDING TRANSCRIPTIONAL ACTIVATOR DEVR_DOSR"/>
    <property type="match status" value="1"/>
</dbReference>
<evidence type="ECO:0000256" key="3">
    <source>
        <dbReference type="ARBA" id="ARBA00023163"/>
    </source>
</evidence>
<feature type="transmembrane region" description="Helical" evidence="4">
    <location>
        <begin position="203"/>
        <end position="220"/>
    </location>
</feature>
<keyword evidence="4" id="KW-0472">Membrane</keyword>
<dbReference type="GO" id="GO:0006355">
    <property type="term" value="P:regulation of DNA-templated transcription"/>
    <property type="evidence" value="ECO:0007669"/>
    <property type="project" value="InterPro"/>
</dbReference>
<sequence>MEIRLGKAFPVRLFGFSLFWTWLFLVAVSPSPLFGLLRGVGDTPFEVSEVGFRVAFLACAALFSKRWANPVGVRALSGACIVAGPLSVVALLFARGPVAVTAAGALAAVADVAMFLMWMCFFGYAKLGETALLLALSYAFGSLLCLLAVALGDAVMMLFAVVLPVASALAFMLSTRYSLDQGGEVLFGSVGQDAPARPRSPSVARLTLALLLYAFAFALYSCRTATSEFGLASGPLLQCVGSLVVAGVVVGSLRGGRRGAGLYLVYRGVPVLFAAGFALFALMSETLGVAAGLCVMTAYLLFEVLSLNDYCNVAKTNDASLARSMAFVRFAMSAGMLAGWLLGVAMVTLMPQGVPPELVSIAGFMVVVVASTLVFTDKLAEELQGVAGDRALQEQAERAPDRTEFISRFAAGNGLSGREAEVLGYLLAGRTTQYIAEKLFIADSTARTHVHKIYAKTDTHDRMDLLDSFERFYEAHRGL</sequence>
<keyword evidence="2" id="KW-0238">DNA-binding</keyword>
<keyword evidence="4" id="KW-1133">Transmembrane helix</keyword>
<feature type="transmembrane region" description="Helical" evidence="4">
    <location>
        <begin position="232"/>
        <end position="253"/>
    </location>
</feature>
<dbReference type="AlphaFoldDB" id="A0A2K2U6D9"/>
<evidence type="ECO:0000313" key="6">
    <source>
        <dbReference type="EMBL" id="PNV65877.1"/>
    </source>
</evidence>
<proteinExistence type="predicted"/>
<dbReference type="CDD" id="cd06170">
    <property type="entry name" value="LuxR_C_like"/>
    <property type="match status" value="1"/>
</dbReference>
<keyword evidence="7" id="KW-1185">Reference proteome</keyword>
<evidence type="ECO:0000256" key="4">
    <source>
        <dbReference type="SAM" id="Phobius"/>
    </source>
</evidence>
<evidence type="ECO:0000313" key="7">
    <source>
        <dbReference type="Proteomes" id="UP000236488"/>
    </source>
</evidence>
<dbReference type="PANTHER" id="PTHR44688:SF16">
    <property type="entry name" value="DNA-BINDING TRANSCRIPTIONAL ACTIVATOR DEVR_DOSR"/>
    <property type="match status" value="1"/>
</dbReference>
<dbReference type="SMART" id="SM00421">
    <property type="entry name" value="HTH_LUXR"/>
    <property type="match status" value="1"/>
</dbReference>
<feature type="domain" description="HTH luxR-type" evidence="5">
    <location>
        <begin position="408"/>
        <end position="473"/>
    </location>
</feature>
<evidence type="ECO:0000256" key="1">
    <source>
        <dbReference type="ARBA" id="ARBA00023015"/>
    </source>
</evidence>
<keyword evidence="3" id="KW-0804">Transcription</keyword>
<organism evidence="6 7">
    <name type="scientific">Rubneribacter badeniensis</name>
    <dbReference type="NCBI Taxonomy" id="2070688"/>
    <lineage>
        <taxon>Bacteria</taxon>
        <taxon>Bacillati</taxon>
        <taxon>Actinomycetota</taxon>
        <taxon>Coriobacteriia</taxon>
        <taxon>Eggerthellales</taxon>
        <taxon>Eggerthellaceae</taxon>
        <taxon>Rubneribacter</taxon>
    </lineage>
</organism>
<protein>
    <recommendedName>
        <fullName evidence="5">HTH luxR-type domain-containing protein</fullName>
    </recommendedName>
</protein>